<dbReference type="Gene3D" id="3.90.79.10">
    <property type="entry name" value="Nucleoside Triphosphate Pyrophosphohydrolase"/>
    <property type="match status" value="1"/>
</dbReference>
<dbReference type="PROSITE" id="PS51462">
    <property type="entry name" value="NUDIX"/>
    <property type="match status" value="1"/>
</dbReference>
<dbReference type="OrthoDB" id="9972248at2759"/>
<protein>
    <submittedName>
        <fullName evidence="3">NUDT9</fullName>
        <ecNumber evidence="3">3.6.1.13</ecNumber>
    </submittedName>
</protein>
<keyword evidence="3" id="KW-0378">Hydrolase</keyword>
<proteinExistence type="predicted"/>
<dbReference type="SUPFAM" id="SSF55811">
    <property type="entry name" value="Nudix"/>
    <property type="match status" value="1"/>
</dbReference>
<dbReference type="EMBL" id="CACVKT020010231">
    <property type="protein sequence ID" value="CAC5425278.1"/>
    <property type="molecule type" value="Genomic_DNA"/>
</dbReference>
<dbReference type="CDD" id="cd03670">
    <property type="entry name" value="NUDIX_ADPRase_Nudt9"/>
    <property type="match status" value="1"/>
</dbReference>
<name>A0A6J8EXD5_MYTCO</name>
<dbReference type="FunFam" id="3.90.79.10:FF:000021">
    <property type="entry name" value="ADP-ribose pyrophosphatase, mitochondrial isoform X1"/>
    <property type="match status" value="1"/>
</dbReference>
<evidence type="ECO:0000259" key="2">
    <source>
        <dbReference type="PROSITE" id="PS51462"/>
    </source>
</evidence>
<dbReference type="Pfam" id="PF00293">
    <property type="entry name" value="NUDIX"/>
    <property type="match status" value="1"/>
</dbReference>
<sequence>MTNCLPCSQGVLWLSVSIAVLSVFALVVDVYLNGNHMTGFSNGLRRLSFKIGQTKPSKMKFGGPHCKARCEVYPRTKDVKRFKVPDDKVPWKVPFPEYSPPSFTTETVLSGPYYADPDICSGKGEITKWNEIDGKVSRVSFEGKYEVVEGLPLNPVGRTGLKHRGCLGRWGPNHAADPIVTRWKRTDDDQIVKGEDGKPVMQFVSVQRRDNGEWAIPGGMVDPGDLVSATIKQEFGEEALNSLEMSEDDKKEMHIMIEEFLSNGDQVYEGYVDDPRNTDNAWMETTAYHFHDHDGTKVGQFNLHAGDDAMAVQWMDCNSAINLYASHKSFLQEAAKRIDASW</sequence>
<keyword evidence="4" id="KW-1185">Reference proteome</keyword>
<dbReference type="PANTHER" id="PTHR13030:SF8">
    <property type="entry name" value="ADP-RIBOSE PYROPHOSPHATASE, MITOCHONDRIAL"/>
    <property type="match status" value="1"/>
</dbReference>
<evidence type="ECO:0000256" key="1">
    <source>
        <dbReference type="SAM" id="Phobius"/>
    </source>
</evidence>
<feature type="domain" description="Nudix hydrolase" evidence="2">
    <location>
        <begin position="172"/>
        <end position="337"/>
    </location>
</feature>
<dbReference type="InterPro" id="IPR039989">
    <property type="entry name" value="NUDT9"/>
</dbReference>
<dbReference type="GO" id="GO:0047631">
    <property type="term" value="F:ADP-ribose diphosphatase activity"/>
    <property type="evidence" value="ECO:0007669"/>
    <property type="project" value="UniProtKB-EC"/>
</dbReference>
<organism evidence="3 4">
    <name type="scientific">Mytilus coruscus</name>
    <name type="common">Sea mussel</name>
    <dbReference type="NCBI Taxonomy" id="42192"/>
    <lineage>
        <taxon>Eukaryota</taxon>
        <taxon>Metazoa</taxon>
        <taxon>Spiralia</taxon>
        <taxon>Lophotrochozoa</taxon>
        <taxon>Mollusca</taxon>
        <taxon>Bivalvia</taxon>
        <taxon>Autobranchia</taxon>
        <taxon>Pteriomorphia</taxon>
        <taxon>Mytilida</taxon>
        <taxon>Mytiloidea</taxon>
        <taxon>Mytilidae</taxon>
        <taxon>Mytilinae</taxon>
        <taxon>Mytilus</taxon>
    </lineage>
</organism>
<dbReference type="EC" id="3.6.1.13" evidence="3"/>
<accession>A0A6J8EXD5</accession>
<dbReference type="PANTHER" id="PTHR13030">
    <property type="entry name" value="NUDIX HYDROLASE"/>
    <property type="match status" value="1"/>
</dbReference>
<evidence type="ECO:0000313" key="3">
    <source>
        <dbReference type="EMBL" id="CAC5425278.1"/>
    </source>
</evidence>
<feature type="transmembrane region" description="Helical" evidence="1">
    <location>
        <begin position="12"/>
        <end position="32"/>
    </location>
</feature>
<keyword evidence="1" id="KW-1133">Transmembrane helix</keyword>
<evidence type="ECO:0000313" key="4">
    <source>
        <dbReference type="Proteomes" id="UP000507470"/>
    </source>
</evidence>
<reference evidence="3 4" key="1">
    <citation type="submission" date="2020-06" db="EMBL/GenBank/DDBJ databases">
        <authorList>
            <person name="Li R."/>
            <person name="Bekaert M."/>
        </authorList>
    </citation>
    <scope>NUCLEOTIDE SEQUENCE [LARGE SCALE GENOMIC DNA]</scope>
    <source>
        <strain evidence="4">wild</strain>
    </source>
</reference>
<dbReference type="Pfam" id="PF25969">
    <property type="entry name" value="NUDT9_N"/>
    <property type="match status" value="1"/>
</dbReference>
<keyword evidence="1" id="KW-0472">Membrane</keyword>
<gene>
    <name evidence="3" type="ORF">MCOR_57116</name>
</gene>
<dbReference type="AlphaFoldDB" id="A0A6J8EXD5"/>
<dbReference type="InterPro" id="IPR015797">
    <property type="entry name" value="NUDIX_hydrolase-like_dom_sf"/>
</dbReference>
<dbReference type="Proteomes" id="UP000507470">
    <property type="component" value="Unassembled WGS sequence"/>
</dbReference>
<keyword evidence="1" id="KW-0812">Transmembrane</keyword>
<dbReference type="InterPro" id="IPR000086">
    <property type="entry name" value="NUDIX_hydrolase_dom"/>
</dbReference>